<protein>
    <recommendedName>
        <fullName evidence="6">DUF4378 domain-containing protein</fullName>
    </recommendedName>
</protein>
<accession>A0A2U1MX24</accession>
<evidence type="ECO:0000256" key="1">
    <source>
        <dbReference type="SAM" id="MobiDB-lite"/>
    </source>
</evidence>
<feature type="region of interest" description="Disordered" evidence="1">
    <location>
        <begin position="38"/>
        <end position="63"/>
    </location>
</feature>
<feature type="region of interest" description="Disordered" evidence="1">
    <location>
        <begin position="408"/>
        <end position="531"/>
    </location>
</feature>
<feature type="domain" description="DUF3741" evidence="2">
    <location>
        <begin position="199"/>
        <end position="222"/>
    </location>
</feature>
<reference evidence="4 5" key="1">
    <citation type="journal article" date="2018" name="Mol. Plant">
        <title>The genome of Artemisia annua provides insight into the evolution of Asteraceae family and artemisinin biosynthesis.</title>
        <authorList>
            <person name="Shen Q."/>
            <person name="Zhang L."/>
            <person name="Liao Z."/>
            <person name="Wang S."/>
            <person name="Yan T."/>
            <person name="Shi P."/>
            <person name="Liu M."/>
            <person name="Fu X."/>
            <person name="Pan Q."/>
            <person name="Wang Y."/>
            <person name="Lv Z."/>
            <person name="Lu X."/>
            <person name="Zhang F."/>
            <person name="Jiang W."/>
            <person name="Ma Y."/>
            <person name="Chen M."/>
            <person name="Hao X."/>
            <person name="Li L."/>
            <person name="Tang Y."/>
            <person name="Lv G."/>
            <person name="Zhou Y."/>
            <person name="Sun X."/>
            <person name="Brodelius P.E."/>
            <person name="Rose J.K.C."/>
            <person name="Tang K."/>
        </authorList>
    </citation>
    <scope>NUCLEOTIDE SEQUENCE [LARGE SCALE GENOMIC DNA]</scope>
    <source>
        <strain evidence="5">cv. Huhao1</strain>
        <tissue evidence="4">Leaf</tissue>
    </source>
</reference>
<feature type="compositionally biased region" description="Polar residues" evidence="1">
    <location>
        <begin position="223"/>
        <end position="236"/>
    </location>
</feature>
<dbReference type="PANTHER" id="PTHR47212:SF14">
    <property type="entry name" value="DUF4378 DOMAIN-CONTAINING PROTEIN"/>
    <property type="match status" value="1"/>
</dbReference>
<sequence length="839" mass="95727">MAKKSKQRSARQKKDQLGCMWGIINMFDFRQGRPTRRLLSDRRRNTYDDTLGSPYPSPEANLPISSQEMHSSIEDGENIKRPSLDITRTRVKELIEEEMFVDQDLNSITKRHEQKNLSKTLQESFDQEISISRQVSAEKASQYHDLEDLVKEILLIYHKKNEKGAKRSSPIVEEKLIAAVEVLLNEKSTNMDHNKIPHSKEMFQMLSSNKELFLKLVHDQKSTLQNEDQKSQSTTDQEQEEPVTRKHRKFFRRRSKSQDIISPNGKDKIVILKPGSSENQETNTEGNGSQFSFMEIRRRLKHAMGKDQQAPEPTERTGKTVADGGWSSPNRDHFYTERFARINSTGDRSLKLRESETKNENADNQISNIYVEAKKHLSEMLTSGDEDAESMMRSLPNHKSLGRFLSLRDYNSHSPGTSPRRPTRLYINKSQPFPTIDNPLSPGISPRAQTRHVVSKSQPFPSIDNPLSPGISPRSQTKHVVNKSQLIQSIDNPLSPGISPRAQTRPVKKSQPVPTINNDEEKVSVPDDMTSEGVQDVVKSPSHDKELTEVCEPCVSTNGVDDEHDSVIPNGFIKDQSSESLEPDLADENELSSSISSTESSLACKTEELEISPGDRTGKPSPISILETFFSDDDVSPARTVSRPVESTVQPLCIQFDETEDQQIRITDSGETEESAFEYVEAVLLSSDLNWSEFEKRWISSLQILDPSLFDEVETFSSRAKYDQRLLFDSTNESLEEVCDRFIPESPFIKRNIWPVPKGMDLINEVWSRLESRLCKVYPRDLDKLIRNELDMSKMWLDLRSESRQIVIEIEELIFKDTVDDTVLCLLDDIPYDDLSCSW</sequence>
<feature type="compositionally biased region" description="Basic and acidic residues" evidence="1">
    <location>
        <begin position="38"/>
        <end position="47"/>
    </location>
</feature>
<feature type="region of interest" description="Disordered" evidence="1">
    <location>
        <begin position="304"/>
        <end position="332"/>
    </location>
</feature>
<name>A0A2U1MX24_ARTAN</name>
<feature type="compositionally biased region" description="Basic residues" evidence="1">
    <location>
        <begin position="245"/>
        <end position="255"/>
    </location>
</feature>
<dbReference type="InterPro" id="IPR022212">
    <property type="entry name" value="DUF3741"/>
</dbReference>
<evidence type="ECO:0000313" key="4">
    <source>
        <dbReference type="EMBL" id="PWA65811.1"/>
    </source>
</evidence>
<organism evidence="4 5">
    <name type="scientific">Artemisia annua</name>
    <name type="common">Sweet wormwood</name>
    <dbReference type="NCBI Taxonomy" id="35608"/>
    <lineage>
        <taxon>Eukaryota</taxon>
        <taxon>Viridiplantae</taxon>
        <taxon>Streptophyta</taxon>
        <taxon>Embryophyta</taxon>
        <taxon>Tracheophyta</taxon>
        <taxon>Spermatophyta</taxon>
        <taxon>Magnoliopsida</taxon>
        <taxon>eudicotyledons</taxon>
        <taxon>Gunneridae</taxon>
        <taxon>Pentapetalae</taxon>
        <taxon>asterids</taxon>
        <taxon>campanulids</taxon>
        <taxon>Asterales</taxon>
        <taxon>Asteraceae</taxon>
        <taxon>Asteroideae</taxon>
        <taxon>Anthemideae</taxon>
        <taxon>Artemisiinae</taxon>
        <taxon>Artemisia</taxon>
    </lineage>
</organism>
<dbReference type="Proteomes" id="UP000245207">
    <property type="component" value="Unassembled WGS sequence"/>
</dbReference>
<dbReference type="OrthoDB" id="770239at2759"/>
<evidence type="ECO:0000313" key="5">
    <source>
        <dbReference type="Proteomes" id="UP000245207"/>
    </source>
</evidence>
<evidence type="ECO:0008006" key="6">
    <source>
        <dbReference type="Google" id="ProtNLM"/>
    </source>
</evidence>
<keyword evidence="5" id="KW-1185">Reference proteome</keyword>
<feature type="compositionally biased region" description="Low complexity" evidence="1">
    <location>
        <begin position="592"/>
        <end position="601"/>
    </location>
</feature>
<dbReference type="EMBL" id="PKPP01004155">
    <property type="protein sequence ID" value="PWA65811.1"/>
    <property type="molecule type" value="Genomic_DNA"/>
</dbReference>
<dbReference type="AlphaFoldDB" id="A0A2U1MX24"/>
<feature type="compositionally biased region" description="Polar residues" evidence="1">
    <location>
        <begin position="482"/>
        <end position="492"/>
    </location>
</feature>
<feature type="compositionally biased region" description="Acidic residues" evidence="1">
    <location>
        <begin position="581"/>
        <end position="590"/>
    </location>
</feature>
<dbReference type="Pfam" id="PF12552">
    <property type="entry name" value="DUF3741"/>
    <property type="match status" value="1"/>
</dbReference>
<feature type="domain" description="DUF4378" evidence="3">
    <location>
        <begin position="677"/>
        <end position="820"/>
    </location>
</feature>
<proteinExistence type="predicted"/>
<dbReference type="InterPro" id="IPR025486">
    <property type="entry name" value="DUF4378"/>
</dbReference>
<dbReference type="Pfam" id="PF14309">
    <property type="entry name" value="DUF4378"/>
    <property type="match status" value="1"/>
</dbReference>
<feature type="region of interest" description="Disordered" evidence="1">
    <location>
        <begin position="223"/>
        <end position="262"/>
    </location>
</feature>
<evidence type="ECO:0000259" key="3">
    <source>
        <dbReference type="Pfam" id="PF14309"/>
    </source>
</evidence>
<dbReference type="STRING" id="35608.A0A2U1MX24"/>
<feature type="region of interest" description="Disordered" evidence="1">
    <location>
        <begin position="571"/>
        <end position="605"/>
    </location>
</feature>
<evidence type="ECO:0000259" key="2">
    <source>
        <dbReference type="Pfam" id="PF12552"/>
    </source>
</evidence>
<comment type="caution">
    <text evidence="4">The sequence shown here is derived from an EMBL/GenBank/DDBJ whole genome shotgun (WGS) entry which is preliminary data.</text>
</comment>
<gene>
    <name evidence="4" type="ORF">CTI12_AA333070</name>
</gene>
<dbReference type="PANTHER" id="PTHR47212">
    <property type="entry name" value="ADHESIN-LIKE PROTEIN, PUTATIVE (DUF3741)-RELATED"/>
    <property type="match status" value="1"/>
</dbReference>